<dbReference type="Proteomes" id="UP000832034">
    <property type="component" value="Chromosome"/>
</dbReference>
<feature type="domain" description="AMP-dependent synthetase/ligase" evidence="5">
    <location>
        <begin position="26"/>
        <end position="402"/>
    </location>
</feature>
<evidence type="ECO:0000256" key="1">
    <source>
        <dbReference type="ARBA" id="ARBA00006432"/>
    </source>
</evidence>
<evidence type="ECO:0000259" key="5">
    <source>
        <dbReference type="Pfam" id="PF00501"/>
    </source>
</evidence>
<dbReference type="InterPro" id="IPR000873">
    <property type="entry name" value="AMP-dep_synth/lig_dom"/>
</dbReference>
<comment type="similarity">
    <text evidence="1">Belongs to the ATP-dependent AMP-binding enzyme family.</text>
</comment>
<dbReference type="InterPro" id="IPR025110">
    <property type="entry name" value="AMP-bd_C"/>
</dbReference>
<keyword evidence="2" id="KW-0436">Ligase</keyword>
<dbReference type="PROSITE" id="PS00455">
    <property type="entry name" value="AMP_BINDING"/>
    <property type="match status" value="1"/>
</dbReference>
<evidence type="ECO:0000256" key="4">
    <source>
        <dbReference type="ARBA" id="ARBA00023098"/>
    </source>
</evidence>
<reference evidence="7" key="2">
    <citation type="journal article" date="2022" name="Res Sq">
        <title>Evolution of multicellular longitudinally dividing oral cavity symbionts (Neisseriaceae).</title>
        <authorList>
            <person name="Nyongesa S."/>
            <person name="Weber P."/>
            <person name="Bernet E."/>
            <person name="Pullido F."/>
            <person name="Nieckarz M."/>
            <person name="Delaby M."/>
            <person name="Nieves C."/>
            <person name="Viehboeck T."/>
            <person name="Krause N."/>
            <person name="Rivera-Millot A."/>
            <person name="Nakamura A."/>
            <person name="Vischer N."/>
            <person name="VanNieuwenhze M."/>
            <person name="Brun Y."/>
            <person name="Cava F."/>
            <person name="Bulgheresi S."/>
            <person name="Veyrier F."/>
        </authorList>
    </citation>
    <scope>NUCLEOTIDE SEQUENCE</scope>
    <source>
        <strain evidence="7">SAG 1488-6</strain>
    </source>
</reference>
<organism evidence="7 8">
    <name type="scientific">Vitreoscilla stercoraria</name>
    <dbReference type="NCBI Taxonomy" id="61"/>
    <lineage>
        <taxon>Bacteria</taxon>
        <taxon>Pseudomonadati</taxon>
        <taxon>Pseudomonadota</taxon>
        <taxon>Betaproteobacteria</taxon>
        <taxon>Neisseriales</taxon>
        <taxon>Neisseriaceae</taxon>
        <taxon>Vitreoscilla</taxon>
    </lineage>
</organism>
<keyword evidence="4" id="KW-0443">Lipid metabolism</keyword>
<dbReference type="Gene3D" id="3.40.50.12780">
    <property type="entry name" value="N-terminal domain of ligase-like"/>
    <property type="match status" value="1"/>
</dbReference>
<name>A0ABY4EBG4_VITST</name>
<evidence type="ECO:0000313" key="7">
    <source>
        <dbReference type="EMBL" id="UOO92750.1"/>
    </source>
</evidence>
<dbReference type="CDD" id="cd12118">
    <property type="entry name" value="ttLC_FACS_AEE21_like"/>
    <property type="match status" value="1"/>
</dbReference>
<gene>
    <name evidence="7" type="ORF">LVJ81_01495</name>
</gene>
<protein>
    <submittedName>
        <fullName evidence="7">AMP-binding protein</fullName>
    </submittedName>
</protein>
<dbReference type="InterPro" id="IPR020845">
    <property type="entry name" value="AMP-binding_CS"/>
</dbReference>
<dbReference type="InterPro" id="IPR045851">
    <property type="entry name" value="AMP-bd_C_sf"/>
</dbReference>
<dbReference type="InterPro" id="IPR042099">
    <property type="entry name" value="ANL_N_sf"/>
</dbReference>
<evidence type="ECO:0000256" key="3">
    <source>
        <dbReference type="ARBA" id="ARBA00022832"/>
    </source>
</evidence>
<sequence>MADFDTGLGRQAANFAALTPIDFLLRAQEVYPNRVAVIHGDLRQTWHETAERCKQLAAALRVHGISCNSTVAALLPNTPAMLEAHFGVPMAGGVLNALNIRLDVETLIYILEHGEAEVLLADSEFEEEVAQIKAALPDLYVVQVNDILGPQAALFGDVDYETFLQDALNQSDNWVLPNDEWDAIALNYTSGTTGKPKGVVYSHRGAVLSSLSMLLDWNVPLHPVYLATLPMFHCNAWCYPWSITAKVGTFVCLRRFEPNLCLQLIRDHKVTHYAAAPIVHAGLANASAEAKAGIDHVVHGTIAGAAPPAALLESMEQMGFEITHIYGLTEVYGPATICERHDDWQNLDIEARAALNARQGVRSNLVEGFTVMDPETMTEVPADGETIGELMIRGNHTMKGYLKNPQATAEAFEGGWFHSGDLGVKYPDGYIQIKDRSKDIIISGGENISSIELEDVLYKHPAVLTCAVVAVADEKWGEVPMAFVELRAGQTATPEQLTEYCLSKLARFKVPKHFVFEELPKTATGKIQKFVLRQRAKTILAVP</sequence>
<dbReference type="PANTHER" id="PTHR43859">
    <property type="entry name" value="ACYL-ACTIVATING ENZYME"/>
    <property type="match status" value="1"/>
</dbReference>
<dbReference type="RefSeq" id="WP_019957077.1">
    <property type="nucleotide sequence ID" value="NZ_CP091512.1"/>
</dbReference>
<dbReference type="Pfam" id="PF00501">
    <property type="entry name" value="AMP-binding"/>
    <property type="match status" value="1"/>
</dbReference>
<feature type="domain" description="AMP-binding enzyme C-terminal" evidence="6">
    <location>
        <begin position="452"/>
        <end position="526"/>
    </location>
</feature>
<accession>A0ABY4EBG4</accession>
<dbReference type="EMBL" id="CP091512">
    <property type="protein sequence ID" value="UOO92750.1"/>
    <property type="molecule type" value="Genomic_DNA"/>
</dbReference>
<keyword evidence="8" id="KW-1185">Reference proteome</keyword>
<reference evidence="7" key="1">
    <citation type="submission" date="2021-12" db="EMBL/GenBank/DDBJ databases">
        <authorList>
            <person name="Veyrier F.J."/>
        </authorList>
    </citation>
    <scope>NUCLEOTIDE SEQUENCE</scope>
    <source>
        <strain evidence="7">SAG 1488-6</strain>
    </source>
</reference>
<keyword evidence="3" id="KW-0276">Fatty acid metabolism</keyword>
<evidence type="ECO:0000259" key="6">
    <source>
        <dbReference type="Pfam" id="PF13193"/>
    </source>
</evidence>
<dbReference type="PANTHER" id="PTHR43859:SF4">
    <property type="entry name" value="BUTANOATE--COA LIGASE AAE1-RELATED"/>
    <property type="match status" value="1"/>
</dbReference>
<dbReference type="Gene3D" id="3.30.300.30">
    <property type="match status" value="1"/>
</dbReference>
<proteinExistence type="inferred from homology"/>
<dbReference type="SUPFAM" id="SSF56801">
    <property type="entry name" value="Acetyl-CoA synthetase-like"/>
    <property type="match status" value="1"/>
</dbReference>
<evidence type="ECO:0000256" key="2">
    <source>
        <dbReference type="ARBA" id="ARBA00022598"/>
    </source>
</evidence>
<evidence type="ECO:0000313" key="8">
    <source>
        <dbReference type="Proteomes" id="UP000832034"/>
    </source>
</evidence>
<dbReference type="NCBIfam" id="NF006020">
    <property type="entry name" value="PRK08162.1"/>
    <property type="match status" value="1"/>
</dbReference>
<dbReference type="Pfam" id="PF13193">
    <property type="entry name" value="AMP-binding_C"/>
    <property type="match status" value="1"/>
</dbReference>